<organism evidence="1 2">
    <name type="scientific">Solitalea canadensis (strain ATCC 29591 / DSM 3403 / JCM 21819 / LMG 8368 / NBRC 15130 / NCIMB 12057 / USAM 9D)</name>
    <name type="common">Flexibacter canadensis</name>
    <dbReference type="NCBI Taxonomy" id="929556"/>
    <lineage>
        <taxon>Bacteria</taxon>
        <taxon>Pseudomonadati</taxon>
        <taxon>Bacteroidota</taxon>
        <taxon>Sphingobacteriia</taxon>
        <taxon>Sphingobacteriales</taxon>
        <taxon>Sphingobacteriaceae</taxon>
        <taxon>Solitalea</taxon>
    </lineage>
</organism>
<reference evidence="1" key="1">
    <citation type="submission" date="2012-02" db="EMBL/GenBank/DDBJ databases">
        <title>The complete genome of Solitalea canadensis DSM 3403.</title>
        <authorList>
            <consortium name="US DOE Joint Genome Institute (JGI-PGF)"/>
            <person name="Lucas S."/>
            <person name="Copeland A."/>
            <person name="Lapidus A."/>
            <person name="Glavina del Rio T."/>
            <person name="Dalin E."/>
            <person name="Tice H."/>
            <person name="Bruce D."/>
            <person name="Goodwin L."/>
            <person name="Pitluck S."/>
            <person name="Peters L."/>
            <person name="Ovchinnikova G."/>
            <person name="Lu M."/>
            <person name="Kyrpides N."/>
            <person name="Mavromatis K."/>
            <person name="Ivanova N."/>
            <person name="Brettin T."/>
            <person name="Detter J.C."/>
            <person name="Han C."/>
            <person name="Larimer F."/>
            <person name="Land M."/>
            <person name="Hauser L."/>
            <person name="Markowitz V."/>
            <person name="Cheng J.-F."/>
            <person name="Hugenholtz P."/>
            <person name="Woyke T."/>
            <person name="Wu D."/>
            <person name="Spring S."/>
            <person name="Schroeder M."/>
            <person name="Kopitz M."/>
            <person name="Brambilla E."/>
            <person name="Klenk H.-P."/>
            <person name="Eisen J.A."/>
        </authorList>
    </citation>
    <scope>NUCLEOTIDE SEQUENCE</scope>
    <source>
        <strain evidence="1">DSM 3403</strain>
    </source>
</reference>
<keyword evidence="2" id="KW-1185">Reference proteome</keyword>
<name>H8KPU3_SOLCM</name>
<evidence type="ECO:0000313" key="1">
    <source>
        <dbReference type="EMBL" id="AFD05991.1"/>
    </source>
</evidence>
<dbReference type="Proteomes" id="UP000007590">
    <property type="component" value="Chromosome"/>
</dbReference>
<dbReference type="RefSeq" id="WP_014679219.1">
    <property type="nucleotide sequence ID" value="NC_017770.1"/>
</dbReference>
<sequence>MIQTNIEPTENNLYKVTVRASTNPATFVNLRLTDKSSCNKTVELTNTRPSKASALQAAERMKQYFMRTYFNSVKN</sequence>
<dbReference type="KEGG" id="scn:Solca_0876"/>
<gene>
    <name evidence="1" type="ordered locus">Solca_0876</name>
</gene>
<protein>
    <submittedName>
        <fullName evidence="1">Uncharacterized protein</fullName>
    </submittedName>
</protein>
<dbReference type="EMBL" id="CP003349">
    <property type="protein sequence ID" value="AFD05991.1"/>
    <property type="molecule type" value="Genomic_DNA"/>
</dbReference>
<dbReference type="HOGENOM" id="CLU_2669111_0_0_10"/>
<dbReference type="STRING" id="929556.Solca_0876"/>
<accession>H8KPU3</accession>
<evidence type="ECO:0000313" key="2">
    <source>
        <dbReference type="Proteomes" id="UP000007590"/>
    </source>
</evidence>
<proteinExistence type="predicted"/>
<dbReference type="AlphaFoldDB" id="H8KPU3"/>